<dbReference type="Pfam" id="PF00672">
    <property type="entry name" value="HAMP"/>
    <property type="match status" value="1"/>
</dbReference>
<dbReference type="Proteomes" id="UP000677082">
    <property type="component" value="Unassembled WGS sequence"/>
</dbReference>
<evidence type="ECO:0000256" key="1">
    <source>
        <dbReference type="ARBA" id="ARBA00022692"/>
    </source>
</evidence>
<evidence type="ECO:0000259" key="7">
    <source>
        <dbReference type="PROSITE" id="PS50111"/>
    </source>
</evidence>
<dbReference type="PANTHER" id="PTHR32089:SF112">
    <property type="entry name" value="LYSOZYME-LIKE PROTEIN-RELATED"/>
    <property type="match status" value="1"/>
</dbReference>
<evidence type="ECO:0000256" key="5">
    <source>
        <dbReference type="PROSITE-ProRule" id="PRU00284"/>
    </source>
</evidence>
<dbReference type="SMART" id="SM00283">
    <property type="entry name" value="MA"/>
    <property type="match status" value="1"/>
</dbReference>
<evidence type="ECO:0000313" key="10">
    <source>
        <dbReference type="Proteomes" id="UP000677082"/>
    </source>
</evidence>
<dbReference type="PRINTS" id="PR00260">
    <property type="entry name" value="CHEMTRNSDUCR"/>
</dbReference>
<dbReference type="RefSeq" id="WP_213006707.1">
    <property type="nucleotide sequence ID" value="NZ_BOQN01000038.1"/>
</dbReference>
<comment type="similarity">
    <text evidence="4">Belongs to the methyl-accepting chemotaxis (MCP) protein family.</text>
</comment>
<dbReference type="Gene3D" id="1.10.287.950">
    <property type="entry name" value="Methyl-accepting chemotaxis protein"/>
    <property type="match status" value="1"/>
</dbReference>
<protein>
    <recommendedName>
        <fullName evidence="11">Methyl-accepting chemotaxis protein</fullName>
    </recommendedName>
</protein>
<evidence type="ECO:0000256" key="2">
    <source>
        <dbReference type="ARBA" id="ARBA00022989"/>
    </source>
</evidence>
<keyword evidence="10" id="KW-1185">Reference proteome</keyword>
<dbReference type="InterPro" id="IPR004089">
    <property type="entry name" value="MCPsignal_dom"/>
</dbReference>
<keyword evidence="6" id="KW-0472">Membrane</keyword>
<dbReference type="InterPro" id="IPR003660">
    <property type="entry name" value="HAMP_dom"/>
</dbReference>
<dbReference type="GO" id="GO:0004888">
    <property type="term" value="F:transmembrane signaling receptor activity"/>
    <property type="evidence" value="ECO:0007669"/>
    <property type="project" value="InterPro"/>
</dbReference>
<feature type="domain" description="HAMP" evidence="8">
    <location>
        <begin position="206"/>
        <end position="258"/>
    </location>
</feature>
<keyword evidence="3 5" id="KW-0807">Transducer</keyword>
<dbReference type="AlphaFoldDB" id="A0A919T857"/>
<evidence type="ECO:0008006" key="11">
    <source>
        <dbReference type="Google" id="ProtNLM"/>
    </source>
</evidence>
<dbReference type="CDD" id="cd06225">
    <property type="entry name" value="HAMP"/>
    <property type="match status" value="1"/>
</dbReference>
<proteinExistence type="inferred from homology"/>
<feature type="transmembrane region" description="Helical" evidence="6">
    <location>
        <begin position="186"/>
        <end position="205"/>
    </location>
</feature>
<feature type="transmembrane region" description="Helical" evidence="6">
    <location>
        <begin position="15"/>
        <end position="34"/>
    </location>
</feature>
<feature type="domain" description="Methyl-accepting transducer" evidence="7">
    <location>
        <begin position="263"/>
        <end position="492"/>
    </location>
</feature>
<organism evidence="9 10">
    <name type="scientific">Paractinoplanes toevensis</name>
    <dbReference type="NCBI Taxonomy" id="571911"/>
    <lineage>
        <taxon>Bacteria</taxon>
        <taxon>Bacillati</taxon>
        <taxon>Actinomycetota</taxon>
        <taxon>Actinomycetes</taxon>
        <taxon>Micromonosporales</taxon>
        <taxon>Micromonosporaceae</taxon>
        <taxon>Paractinoplanes</taxon>
    </lineage>
</organism>
<gene>
    <name evidence="9" type="ORF">Ato02nite_025730</name>
</gene>
<dbReference type="GO" id="GO:0016020">
    <property type="term" value="C:membrane"/>
    <property type="evidence" value="ECO:0007669"/>
    <property type="project" value="InterPro"/>
</dbReference>
<dbReference type="PANTHER" id="PTHR32089">
    <property type="entry name" value="METHYL-ACCEPTING CHEMOTAXIS PROTEIN MCPB"/>
    <property type="match status" value="1"/>
</dbReference>
<dbReference type="SUPFAM" id="SSF58104">
    <property type="entry name" value="Methyl-accepting chemotaxis protein (MCP) signaling domain"/>
    <property type="match status" value="1"/>
</dbReference>
<accession>A0A919T857</accession>
<dbReference type="PROSITE" id="PS50885">
    <property type="entry name" value="HAMP"/>
    <property type="match status" value="1"/>
</dbReference>
<dbReference type="EMBL" id="BOQN01000038">
    <property type="protein sequence ID" value="GIM90780.1"/>
    <property type="molecule type" value="Genomic_DNA"/>
</dbReference>
<dbReference type="GO" id="GO:0006935">
    <property type="term" value="P:chemotaxis"/>
    <property type="evidence" value="ECO:0007669"/>
    <property type="project" value="InterPro"/>
</dbReference>
<sequence length="522" mass="53348">MVSRWFGDLRVRSKIVTAVLLASVVVAVATVLAVQRMGEMDGRLDDVREVNVTNLQLLGDIRGAQATINHFAAMAARSATDAAVQRTAAEGQAAAILELGDTLELYRAQPKSDAADRSLAKFVDYWAQFTTALTDVKEGRTPAIDFNEVVTGMATAAAEIADAETTSADDAAAAAQNRFVQARLEVLVTLGVALLLGIGFALLVARSITGRLRVVADAMEAVATGDLTGDIDVHGRDEIGTMARSVNKATTSVRDTVTALADSAATLAKSSADLSAVTDGVASSAAVVSDGASAANGSAEEVSRNLQTVAAGADEMALSIQEISRSTSEGAQVTTQAVAVVAATADTVGKLGASSEEIGEVVKVITSIAEQTNLLALNATIEAARAGDMGKGFAVVAGEVKDLAQETAKATGDIAARVQAIQADTQDAVAAITRISEVIEQINHLQTTIASAVEEQTATTAEMNRNVATAASGAAQIAGNVAHVSGAAVDSTRSVLAGQQAAADLAALAGDLQKLVGRFSYR</sequence>
<keyword evidence="2 6" id="KW-1133">Transmembrane helix</keyword>
<dbReference type="GO" id="GO:0007165">
    <property type="term" value="P:signal transduction"/>
    <property type="evidence" value="ECO:0007669"/>
    <property type="project" value="UniProtKB-KW"/>
</dbReference>
<evidence type="ECO:0000256" key="3">
    <source>
        <dbReference type="ARBA" id="ARBA00023224"/>
    </source>
</evidence>
<evidence type="ECO:0000313" key="9">
    <source>
        <dbReference type="EMBL" id="GIM90780.1"/>
    </source>
</evidence>
<keyword evidence="1 6" id="KW-0812">Transmembrane</keyword>
<dbReference type="PROSITE" id="PS50111">
    <property type="entry name" value="CHEMOTAXIS_TRANSDUC_2"/>
    <property type="match status" value="1"/>
</dbReference>
<dbReference type="InterPro" id="IPR004090">
    <property type="entry name" value="Chemotax_Me-accpt_rcpt"/>
</dbReference>
<evidence type="ECO:0000256" key="4">
    <source>
        <dbReference type="ARBA" id="ARBA00029447"/>
    </source>
</evidence>
<evidence type="ECO:0000259" key="8">
    <source>
        <dbReference type="PROSITE" id="PS50885"/>
    </source>
</evidence>
<name>A0A919T857_9ACTN</name>
<evidence type="ECO:0000256" key="6">
    <source>
        <dbReference type="SAM" id="Phobius"/>
    </source>
</evidence>
<reference evidence="9 10" key="1">
    <citation type="submission" date="2021-03" db="EMBL/GenBank/DDBJ databases">
        <title>Whole genome shotgun sequence of Actinoplanes toevensis NBRC 105298.</title>
        <authorList>
            <person name="Komaki H."/>
            <person name="Tamura T."/>
        </authorList>
    </citation>
    <scope>NUCLEOTIDE SEQUENCE [LARGE SCALE GENOMIC DNA]</scope>
    <source>
        <strain evidence="9 10">NBRC 105298</strain>
    </source>
</reference>
<dbReference type="Pfam" id="PF00015">
    <property type="entry name" value="MCPsignal"/>
    <property type="match status" value="1"/>
</dbReference>
<dbReference type="SMART" id="SM00304">
    <property type="entry name" value="HAMP"/>
    <property type="match status" value="1"/>
</dbReference>
<comment type="caution">
    <text evidence="9">The sequence shown here is derived from an EMBL/GenBank/DDBJ whole genome shotgun (WGS) entry which is preliminary data.</text>
</comment>